<gene>
    <name evidence="8" type="ORF">SM116_08575</name>
</gene>
<dbReference type="SUPFAM" id="SSF51445">
    <property type="entry name" value="(Trans)glycosidases"/>
    <property type="match status" value="1"/>
</dbReference>
<dbReference type="Pfam" id="PF18565">
    <property type="entry name" value="Glyco_hydro2_C5"/>
    <property type="match status" value="1"/>
</dbReference>
<dbReference type="InterPro" id="IPR006103">
    <property type="entry name" value="Glyco_hydro_2_cat"/>
</dbReference>
<dbReference type="Proteomes" id="UP001323798">
    <property type="component" value="Chromosome"/>
</dbReference>
<name>A0ABZ0SRC3_9MICO</name>
<dbReference type="Pfam" id="PF02836">
    <property type="entry name" value="Glyco_hydro_2_C"/>
    <property type="match status" value="1"/>
</dbReference>
<proteinExistence type="inferred from homology"/>
<dbReference type="EMBL" id="CP139368">
    <property type="protein sequence ID" value="WPR91315.1"/>
    <property type="molecule type" value="Genomic_DNA"/>
</dbReference>
<dbReference type="GO" id="GO:0016787">
    <property type="term" value="F:hydrolase activity"/>
    <property type="evidence" value="ECO:0007669"/>
    <property type="project" value="UniProtKB-KW"/>
</dbReference>
<dbReference type="InterPro" id="IPR013783">
    <property type="entry name" value="Ig-like_fold"/>
</dbReference>
<feature type="domain" description="Glycoside hydrolase family 2 catalytic" evidence="5">
    <location>
        <begin position="105"/>
        <end position="252"/>
    </location>
</feature>
<dbReference type="Gene3D" id="3.20.20.80">
    <property type="entry name" value="Glycosidases"/>
    <property type="match status" value="1"/>
</dbReference>
<dbReference type="SUPFAM" id="SSF49303">
    <property type="entry name" value="beta-Galactosidase/glucuronidase domain"/>
    <property type="match status" value="1"/>
</dbReference>
<evidence type="ECO:0000259" key="6">
    <source>
        <dbReference type="Pfam" id="PF16355"/>
    </source>
</evidence>
<evidence type="ECO:0000256" key="1">
    <source>
        <dbReference type="ARBA" id="ARBA00007401"/>
    </source>
</evidence>
<protein>
    <submittedName>
        <fullName evidence="8">Glycoside hydrolase family 2 TIM barrel-domain containing protein</fullName>
    </submittedName>
</protein>
<accession>A0ABZ0SRC3</accession>
<dbReference type="PANTHER" id="PTHR42732">
    <property type="entry name" value="BETA-GALACTOSIDASE"/>
    <property type="match status" value="1"/>
</dbReference>
<dbReference type="Gene3D" id="2.60.40.10">
    <property type="entry name" value="Immunoglobulins"/>
    <property type="match status" value="3"/>
</dbReference>
<evidence type="ECO:0000256" key="2">
    <source>
        <dbReference type="ARBA" id="ARBA00022801"/>
    </source>
</evidence>
<feature type="domain" description="Glycoside hydrolase family 2" evidence="7">
    <location>
        <begin position="545"/>
        <end position="637"/>
    </location>
</feature>
<dbReference type="InterPro" id="IPR032311">
    <property type="entry name" value="DUF4982"/>
</dbReference>
<sequence>MRLVTTSIHPDAVIEFEVLTTGVGKQLRVEIEYSDAAGLAGVGRADVSIARARGQLSIASPKLWSAERPHLYDVAVRLFDGNMLIEDQRLRSGIRTVAVDPTNGLRVNGEKVLLRGACVHHDNGVLGAATHRDAERRRARLLKSTGFNAIRSSHNPLSRAFLDACDEFGLYVLDELTDVWYQHKTPYDGAADFDTAWRDDARAMIAEDRNRPSVIMYSIGHEIGETSTPRGIALTTTMNDFFHELDPTRPTTAAINFLLNWMLASRGASPFQGESTEVEVAEKKSSTAANALAAQIGSMMKLIARLPKADKATRDALAATDIAGYNYAYSRYRGDRRRYPGRIILGTESFPGDLPAIWKQVQSVPGVIGDFIWTGWDYLGEVGLGYWSYGDEPVTTSKRFPGVLSGSGVLDITGLPNAAALLAQAVWGTLSAPAIAVRPLDRAGQRIGKTPWRSTDAIPSWSWRGISGKAEIEVYSDDDQVELLLNGRSLGRKRAGRRAGFVARFSVSYEPGTLEAVGFRRGREVSRSSLSSARTPRLRLRAEETVAPGVDELAFVWVELADDQGIVESNAIDVAALEVSGGAELVGFGSASPTTTETFGATQHQTYRGRALAVLRGTGAAGPVQVVARSTSHGDAELELEPAAVPVTVGTGIVAA</sequence>
<dbReference type="PANTHER" id="PTHR42732:SF1">
    <property type="entry name" value="BETA-MANNOSIDASE"/>
    <property type="match status" value="1"/>
</dbReference>
<dbReference type="InterPro" id="IPR006102">
    <property type="entry name" value="Ig-like_GH2"/>
</dbReference>
<evidence type="ECO:0000259" key="7">
    <source>
        <dbReference type="Pfam" id="PF18565"/>
    </source>
</evidence>
<evidence type="ECO:0000256" key="3">
    <source>
        <dbReference type="ARBA" id="ARBA00023295"/>
    </source>
</evidence>
<comment type="similarity">
    <text evidence="1">Belongs to the glycosyl hydrolase 2 family.</text>
</comment>
<keyword evidence="9" id="KW-1185">Reference proteome</keyword>
<dbReference type="Pfam" id="PF16355">
    <property type="entry name" value="DUF4982"/>
    <property type="match status" value="1"/>
</dbReference>
<feature type="domain" description="Glycoside hydrolase family 2 immunoglobulin-like beta-sandwich" evidence="4">
    <location>
        <begin position="11"/>
        <end position="95"/>
    </location>
</feature>
<reference evidence="8 9" key="1">
    <citation type="submission" date="2023-11" db="EMBL/GenBank/DDBJ databases">
        <title>Genome sequence of Microbacterium rhizosphaerae KACC 19337.</title>
        <authorList>
            <person name="Choi H."/>
            <person name="Kim S."/>
            <person name="Kim Y."/>
            <person name="Kwon S.-W."/>
            <person name="Heo J."/>
        </authorList>
    </citation>
    <scope>NUCLEOTIDE SEQUENCE [LARGE SCALE GENOMIC DNA]</scope>
    <source>
        <strain evidence="8 9">KACC 19337</strain>
    </source>
</reference>
<dbReference type="RefSeq" id="WP_320944016.1">
    <property type="nucleotide sequence ID" value="NZ_BAABEU010000007.1"/>
</dbReference>
<feature type="domain" description="DUF4982" evidence="6">
    <location>
        <begin position="469"/>
        <end position="525"/>
    </location>
</feature>
<dbReference type="InterPro" id="IPR036156">
    <property type="entry name" value="Beta-gal/glucu_dom_sf"/>
</dbReference>
<dbReference type="InterPro" id="IPR006101">
    <property type="entry name" value="Glyco_hydro_2"/>
</dbReference>
<dbReference type="InterPro" id="IPR017853">
    <property type="entry name" value="GH"/>
</dbReference>
<dbReference type="Pfam" id="PF00703">
    <property type="entry name" value="Glyco_hydro_2"/>
    <property type="match status" value="1"/>
</dbReference>
<keyword evidence="3" id="KW-0326">Glycosidase</keyword>
<organism evidence="8 9">
    <name type="scientific">Microbacterium rhizosphaerae</name>
    <dbReference type="NCBI Taxonomy" id="1678237"/>
    <lineage>
        <taxon>Bacteria</taxon>
        <taxon>Bacillati</taxon>
        <taxon>Actinomycetota</taxon>
        <taxon>Actinomycetes</taxon>
        <taxon>Micrococcales</taxon>
        <taxon>Microbacteriaceae</taxon>
        <taxon>Microbacterium</taxon>
    </lineage>
</organism>
<evidence type="ECO:0000313" key="8">
    <source>
        <dbReference type="EMBL" id="WPR91315.1"/>
    </source>
</evidence>
<dbReference type="InterPro" id="IPR040605">
    <property type="entry name" value="Glyco_hydro2_dom5"/>
</dbReference>
<evidence type="ECO:0000259" key="4">
    <source>
        <dbReference type="Pfam" id="PF00703"/>
    </source>
</evidence>
<keyword evidence="2 8" id="KW-0378">Hydrolase</keyword>
<evidence type="ECO:0000313" key="9">
    <source>
        <dbReference type="Proteomes" id="UP001323798"/>
    </source>
</evidence>
<evidence type="ECO:0000259" key="5">
    <source>
        <dbReference type="Pfam" id="PF02836"/>
    </source>
</evidence>
<dbReference type="InterPro" id="IPR051913">
    <property type="entry name" value="GH2_Domain-Containing"/>
</dbReference>
<dbReference type="PRINTS" id="PR00132">
    <property type="entry name" value="GLHYDRLASE2"/>
</dbReference>